<evidence type="ECO:0000313" key="7">
    <source>
        <dbReference type="EMBL" id="TNX91044.1"/>
    </source>
</evidence>
<dbReference type="InterPro" id="IPR000620">
    <property type="entry name" value="EamA_dom"/>
</dbReference>
<dbReference type="GO" id="GO:0005886">
    <property type="term" value="C:plasma membrane"/>
    <property type="evidence" value="ECO:0007669"/>
    <property type="project" value="UniProtKB-SubCell"/>
</dbReference>
<dbReference type="EMBL" id="VFBM01000009">
    <property type="protein sequence ID" value="TNX91044.1"/>
    <property type="molecule type" value="Genomic_DNA"/>
</dbReference>
<evidence type="ECO:0000256" key="2">
    <source>
        <dbReference type="ARBA" id="ARBA00022475"/>
    </source>
</evidence>
<dbReference type="STRING" id="40216.GCA_001917365_03000"/>
<dbReference type="Pfam" id="PF00892">
    <property type="entry name" value="EamA"/>
    <property type="match status" value="2"/>
</dbReference>
<dbReference type="AlphaFoldDB" id="A0A2T1IYY7"/>
<accession>A0A2T1IYY7</accession>
<evidence type="ECO:0000256" key="1">
    <source>
        <dbReference type="ARBA" id="ARBA00004651"/>
    </source>
</evidence>
<keyword evidence="5" id="KW-0472">Membrane</keyword>
<organism evidence="7 8">
    <name type="scientific">Acinetobacter radioresistens</name>
    <dbReference type="NCBI Taxonomy" id="40216"/>
    <lineage>
        <taxon>Bacteria</taxon>
        <taxon>Pseudomonadati</taxon>
        <taxon>Pseudomonadota</taxon>
        <taxon>Gammaproteobacteria</taxon>
        <taxon>Moraxellales</taxon>
        <taxon>Moraxellaceae</taxon>
        <taxon>Acinetobacter</taxon>
    </lineage>
</organism>
<evidence type="ECO:0000256" key="5">
    <source>
        <dbReference type="ARBA" id="ARBA00023136"/>
    </source>
</evidence>
<protein>
    <submittedName>
        <fullName evidence="7">DMT family transporter</fullName>
    </submittedName>
</protein>
<dbReference type="InterPro" id="IPR037185">
    <property type="entry name" value="EmrE-like"/>
</dbReference>
<feature type="domain" description="EamA" evidence="6">
    <location>
        <begin position="151"/>
        <end position="281"/>
    </location>
</feature>
<dbReference type="SUPFAM" id="SSF103481">
    <property type="entry name" value="Multidrug resistance efflux transporter EmrE"/>
    <property type="match status" value="1"/>
</dbReference>
<evidence type="ECO:0000259" key="6">
    <source>
        <dbReference type="Pfam" id="PF00892"/>
    </source>
</evidence>
<keyword evidence="2" id="KW-1003">Cell membrane</keyword>
<evidence type="ECO:0000256" key="4">
    <source>
        <dbReference type="ARBA" id="ARBA00022989"/>
    </source>
</evidence>
<sequence length="311" mass="34492">MTPRVQGYLFVAITMCIWGGFTLFSRLNAQWHISPWDITALRFGLAFLILMPILLYKKDTAFLWTRQSVLLALIGGLGYCLTVYTAFLYAPAAHAAIFLNGCIPLTTAVAAWILFKQPFDQHTWLSLGIMLLALAVMSYLISRSSSHAFGIGDILLFTSAIWWGVFTVLLKQWKLSAWHSMASVVIWSALIYVPIYLLFIPKHLSEPEPLHLVIQTLFHGVFVVIIATLTYVAAIERLGAFKTGSIVTLAPFIAALLAIPLLGESLSLSVLAGLIGMSFGALQPWRWFRKDTLQAQLENQKKGSGSDSRIS</sequence>
<dbReference type="RefSeq" id="WP_005016993.1">
    <property type="nucleotide sequence ID" value="NZ_BKHE01000004.1"/>
</dbReference>
<dbReference type="PANTHER" id="PTHR32322">
    <property type="entry name" value="INNER MEMBRANE TRANSPORTER"/>
    <property type="match status" value="1"/>
</dbReference>
<proteinExistence type="predicted"/>
<feature type="domain" description="EamA" evidence="6">
    <location>
        <begin position="7"/>
        <end position="138"/>
    </location>
</feature>
<keyword evidence="4" id="KW-1133">Transmembrane helix</keyword>
<comment type="caution">
    <text evidence="7">The sequence shown here is derived from an EMBL/GenBank/DDBJ whole genome shotgun (WGS) entry which is preliminary data.</text>
</comment>
<keyword evidence="3" id="KW-0812">Transmembrane</keyword>
<dbReference type="Proteomes" id="UP000314285">
    <property type="component" value="Unassembled WGS sequence"/>
</dbReference>
<dbReference type="PANTHER" id="PTHR32322:SF18">
    <property type="entry name" value="S-ADENOSYLMETHIONINE_S-ADENOSYLHOMOCYSTEINE TRANSPORTER"/>
    <property type="match status" value="1"/>
</dbReference>
<evidence type="ECO:0000256" key="3">
    <source>
        <dbReference type="ARBA" id="ARBA00022692"/>
    </source>
</evidence>
<name>A0A2T1IYY7_ACIRA</name>
<evidence type="ECO:0000313" key="8">
    <source>
        <dbReference type="Proteomes" id="UP000314285"/>
    </source>
</evidence>
<gene>
    <name evidence="7" type="ORF">FHY67_11280</name>
</gene>
<comment type="subcellular location">
    <subcellularLocation>
        <location evidence="1">Cell membrane</location>
        <topology evidence="1">Multi-pass membrane protein</topology>
    </subcellularLocation>
</comment>
<dbReference type="InterPro" id="IPR050638">
    <property type="entry name" value="AA-Vitamin_Transporters"/>
</dbReference>
<reference evidence="7 8" key="1">
    <citation type="submission" date="2019-06" db="EMBL/GenBank/DDBJ databases">
        <title>Genome of Acinetobacter radioresistens APH1, a phenol degrading strain.</title>
        <authorList>
            <person name="Liu Y."/>
        </authorList>
    </citation>
    <scope>NUCLEOTIDE SEQUENCE [LARGE SCALE GENOMIC DNA]</scope>
    <source>
        <strain evidence="7 8">APH1</strain>
    </source>
</reference>